<accession>A0ABX3NSN1</accession>
<name>A0ABX3NSN1_9BACT</name>
<dbReference type="InterPro" id="IPR013538">
    <property type="entry name" value="ASHA1/2-like_C"/>
</dbReference>
<reference evidence="3 4" key="1">
    <citation type="submission" date="2016-04" db="EMBL/GenBank/DDBJ databases">
        <authorList>
            <person name="Chen L."/>
            <person name="Zhuang W."/>
            <person name="Wang G."/>
        </authorList>
    </citation>
    <scope>NUCLEOTIDE SEQUENCE [LARGE SCALE GENOMIC DNA]</scope>
    <source>
        <strain evidence="4">GR20</strain>
    </source>
</reference>
<dbReference type="InterPro" id="IPR023393">
    <property type="entry name" value="START-like_dom_sf"/>
</dbReference>
<evidence type="ECO:0000256" key="1">
    <source>
        <dbReference type="ARBA" id="ARBA00006817"/>
    </source>
</evidence>
<dbReference type="Pfam" id="PF08327">
    <property type="entry name" value="AHSA1"/>
    <property type="match status" value="1"/>
</dbReference>
<sequence>MKKQMITVTIEVRAPIEQIWNQWNDPTDIRQWNNINNDWHTPLVQNDLRTGGQFLYRMGTKDGRFSFDFTGKYDEVKEHKYISYTLTSGRIASIAFSQDYPVIITETFEPDNEPSVEEQRDFCQAILRSFKKYAESRHD</sequence>
<evidence type="ECO:0000313" key="3">
    <source>
        <dbReference type="EMBL" id="OQP45076.1"/>
    </source>
</evidence>
<dbReference type="RefSeq" id="WP_014222112.1">
    <property type="nucleotide sequence ID" value="NZ_LWBO01000022.1"/>
</dbReference>
<dbReference type="EMBL" id="LWBO01000022">
    <property type="protein sequence ID" value="OQP45076.1"/>
    <property type="molecule type" value="Genomic_DNA"/>
</dbReference>
<dbReference type="Proteomes" id="UP000192277">
    <property type="component" value="Unassembled WGS sequence"/>
</dbReference>
<evidence type="ECO:0000259" key="2">
    <source>
        <dbReference type="Pfam" id="PF08327"/>
    </source>
</evidence>
<comment type="similarity">
    <text evidence="1">Belongs to the AHA1 family.</text>
</comment>
<proteinExistence type="inferred from homology"/>
<keyword evidence="4" id="KW-1185">Reference proteome</keyword>
<protein>
    <recommendedName>
        <fullName evidence="2">Activator of Hsp90 ATPase homologue 1/2-like C-terminal domain-containing protein</fullName>
    </recommendedName>
</protein>
<feature type="domain" description="Activator of Hsp90 ATPase homologue 1/2-like C-terminal" evidence="2">
    <location>
        <begin position="13"/>
        <end position="110"/>
    </location>
</feature>
<gene>
    <name evidence="3" type="ORF">A4D02_34555</name>
</gene>
<organism evidence="3 4">
    <name type="scientific">Niastella koreensis</name>
    <dbReference type="NCBI Taxonomy" id="354356"/>
    <lineage>
        <taxon>Bacteria</taxon>
        <taxon>Pseudomonadati</taxon>
        <taxon>Bacteroidota</taxon>
        <taxon>Chitinophagia</taxon>
        <taxon>Chitinophagales</taxon>
        <taxon>Chitinophagaceae</taxon>
        <taxon>Niastella</taxon>
    </lineage>
</organism>
<dbReference type="SUPFAM" id="SSF55961">
    <property type="entry name" value="Bet v1-like"/>
    <property type="match status" value="1"/>
</dbReference>
<comment type="caution">
    <text evidence="3">The sequence shown here is derived from an EMBL/GenBank/DDBJ whole genome shotgun (WGS) entry which is preliminary data.</text>
</comment>
<evidence type="ECO:0000313" key="4">
    <source>
        <dbReference type="Proteomes" id="UP000192277"/>
    </source>
</evidence>
<dbReference type="Gene3D" id="3.30.530.20">
    <property type="match status" value="1"/>
</dbReference>